<reference evidence="7" key="2">
    <citation type="submission" date="2021-04" db="EMBL/GenBank/DDBJ databases">
        <authorList>
            <person name="Gilroy R."/>
        </authorList>
    </citation>
    <scope>NUCLEOTIDE SEQUENCE</scope>
    <source>
        <strain evidence="7">ChiBcec2-3848</strain>
    </source>
</reference>
<comment type="subcellular location">
    <subcellularLocation>
        <location evidence="1">Cell membrane</location>
        <topology evidence="1">Multi-pass membrane protein</topology>
    </subcellularLocation>
</comment>
<reference evidence="7" key="1">
    <citation type="journal article" date="2021" name="PeerJ">
        <title>Extensive microbial diversity within the chicken gut microbiome revealed by metagenomics and culture.</title>
        <authorList>
            <person name="Gilroy R."/>
            <person name="Ravi A."/>
            <person name="Getino M."/>
            <person name="Pursley I."/>
            <person name="Horton D.L."/>
            <person name="Alikhan N.F."/>
            <person name="Baker D."/>
            <person name="Gharbi K."/>
            <person name="Hall N."/>
            <person name="Watson M."/>
            <person name="Adriaenssens E.M."/>
            <person name="Foster-Nyarko E."/>
            <person name="Jarju S."/>
            <person name="Secka A."/>
            <person name="Antonio M."/>
            <person name="Oren A."/>
            <person name="Chaudhuri R.R."/>
            <person name="La Ragione R."/>
            <person name="Hildebrand F."/>
            <person name="Pallen M.J."/>
        </authorList>
    </citation>
    <scope>NUCLEOTIDE SEQUENCE</scope>
    <source>
        <strain evidence="7">ChiBcec2-3848</strain>
    </source>
</reference>
<feature type="transmembrane region" description="Helical" evidence="6">
    <location>
        <begin position="175"/>
        <end position="195"/>
    </location>
</feature>
<evidence type="ECO:0000256" key="6">
    <source>
        <dbReference type="SAM" id="Phobius"/>
    </source>
</evidence>
<dbReference type="EMBL" id="DWVZ01000114">
    <property type="protein sequence ID" value="HJC63686.1"/>
    <property type="molecule type" value="Genomic_DNA"/>
</dbReference>
<keyword evidence="5 6" id="KW-0472">Membrane</keyword>
<feature type="transmembrane region" description="Helical" evidence="6">
    <location>
        <begin position="67"/>
        <end position="88"/>
    </location>
</feature>
<sequence length="196" mass="22054">MTFSVFSSLTVYALATGWSPGPNNVLLMSMAGQFGFKKCLRFLAGICTGFLTVMLLCAIFSVGINRWLPGIVPLLKYVGAAYIFYLAIQTVRRKPVSETSKEQKVPTYTYGFLLQFINVKVILYGLSAISGYVLPYETSVPILILFAFYLTFFGNTGNLIWALAGSLCRKYYNKYYLVFNIVIALLLLRCAYKLIW</sequence>
<feature type="transmembrane region" description="Helical" evidence="6">
    <location>
        <begin position="39"/>
        <end position="61"/>
    </location>
</feature>
<dbReference type="GO" id="GO:0015171">
    <property type="term" value="F:amino acid transmembrane transporter activity"/>
    <property type="evidence" value="ECO:0007669"/>
    <property type="project" value="TreeGrafter"/>
</dbReference>
<dbReference type="InterPro" id="IPR001123">
    <property type="entry name" value="LeuE-type"/>
</dbReference>
<evidence type="ECO:0000313" key="7">
    <source>
        <dbReference type="EMBL" id="HJC63686.1"/>
    </source>
</evidence>
<keyword evidence="2" id="KW-1003">Cell membrane</keyword>
<proteinExistence type="predicted"/>
<accession>A0A9D2TC54</accession>
<evidence type="ECO:0000256" key="2">
    <source>
        <dbReference type="ARBA" id="ARBA00022475"/>
    </source>
</evidence>
<dbReference type="PANTHER" id="PTHR30086">
    <property type="entry name" value="ARGININE EXPORTER PROTEIN ARGO"/>
    <property type="match status" value="1"/>
</dbReference>
<keyword evidence="4 6" id="KW-1133">Transmembrane helix</keyword>
<keyword evidence="3 6" id="KW-0812">Transmembrane</keyword>
<comment type="caution">
    <text evidence="7">The sequence shown here is derived from an EMBL/GenBank/DDBJ whole genome shotgun (WGS) entry which is preliminary data.</text>
</comment>
<dbReference type="Pfam" id="PF01810">
    <property type="entry name" value="LysE"/>
    <property type="match status" value="1"/>
</dbReference>
<dbReference type="PANTHER" id="PTHR30086:SF20">
    <property type="entry name" value="ARGININE EXPORTER PROTEIN ARGO-RELATED"/>
    <property type="match status" value="1"/>
</dbReference>
<gene>
    <name evidence="7" type="ORF">H9753_08725</name>
</gene>
<feature type="transmembrane region" description="Helical" evidence="6">
    <location>
        <begin position="140"/>
        <end position="163"/>
    </location>
</feature>
<dbReference type="GO" id="GO:0005886">
    <property type="term" value="C:plasma membrane"/>
    <property type="evidence" value="ECO:0007669"/>
    <property type="project" value="UniProtKB-SubCell"/>
</dbReference>
<dbReference type="AlphaFoldDB" id="A0A9D2TC54"/>
<name>A0A9D2TC54_9FIRM</name>
<dbReference type="Proteomes" id="UP000823886">
    <property type="component" value="Unassembled WGS sequence"/>
</dbReference>
<feature type="transmembrane region" description="Helical" evidence="6">
    <location>
        <begin position="6"/>
        <end position="27"/>
    </location>
</feature>
<evidence type="ECO:0000256" key="4">
    <source>
        <dbReference type="ARBA" id="ARBA00022989"/>
    </source>
</evidence>
<protein>
    <submittedName>
        <fullName evidence="7">LysE family transporter</fullName>
    </submittedName>
</protein>
<evidence type="ECO:0000256" key="1">
    <source>
        <dbReference type="ARBA" id="ARBA00004651"/>
    </source>
</evidence>
<dbReference type="GO" id="GO:0033228">
    <property type="term" value="P:cysteine export across plasma membrane"/>
    <property type="evidence" value="ECO:0007669"/>
    <property type="project" value="TreeGrafter"/>
</dbReference>
<organism evidence="7 8">
    <name type="scientific">Candidatus Blautia merdavium</name>
    <dbReference type="NCBI Taxonomy" id="2838494"/>
    <lineage>
        <taxon>Bacteria</taxon>
        <taxon>Bacillati</taxon>
        <taxon>Bacillota</taxon>
        <taxon>Clostridia</taxon>
        <taxon>Lachnospirales</taxon>
        <taxon>Lachnospiraceae</taxon>
        <taxon>Blautia</taxon>
    </lineage>
</organism>
<evidence type="ECO:0000313" key="8">
    <source>
        <dbReference type="Proteomes" id="UP000823886"/>
    </source>
</evidence>
<evidence type="ECO:0000256" key="5">
    <source>
        <dbReference type="ARBA" id="ARBA00023136"/>
    </source>
</evidence>
<feature type="transmembrane region" description="Helical" evidence="6">
    <location>
        <begin position="109"/>
        <end position="134"/>
    </location>
</feature>
<evidence type="ECO:0000256" key="3">
    <source>
        <dbReference type="ARBA" id="ARBA00022692"/>
    </source>
</evidence>